<evidence type="ECO:0000256" key="1">
    <source>
        <dbReference type="SAM" id="SignalP"/>
    </source>
</evidence>
<dbReference type="AlphaFoldDB" id="A0A134B236"/>
<protein>
    <recommendedName>
        <fullName evidence="4">DUF2141 domain-containing protein</fullName>
    </recommendedName>
</protein>
<keyword evidence="1" id="KW-0732">Signal</keyword>
<keyword evidence="3" id="KW-1185">Reference proteome</keyword>
<organism evidence="2 3">
    <name type="scientific">Porphyromonas somerae</name>
    <dbReference type="NCBI Taxonomy" id="322095"/>
    <lineage>
        <taxon>Bacteria</taxon>
        <taxon>Pseudomonadati</taxon>
        <taxon>Bacteroidota</taxon>
        <taxon>Bacteroidia</taxon>
        <taxon>Bacteroidales</taxon>
        <taxon>Porphyromonadaceae</taxon>
        <taxon>Porphyromonas</taxon>
    </lineage>
</organism>
<dbReference type="EMBL" id="LSDK01000129">
    <property type="protein sequence ID" value="KXB74006.1"/>
    <property type="molecule type" value="Genomic_DNA"/>
</dbReference>
<gene>
    <name evidence="2" type="ORF">HMPREF3185_01840</name>
</gene>
<proteinExistence type="predicted"/>
<feature type="signal peptide" evidence="1">
    <location>
        <begin position="1"/>
        <end position="26"/>
    </location>
</feature>
<evidence type="ECO:0000313" key="3">
    <source>
        <dbReference type="Proteomes" id="UP000070224"/>
    </source>
</evidence>
<dbReference type="PATRIC" id="fig|322095.3.peg.1815"/>
<dbReference type="Proteomes" id="UP000070224">
    <property type="component" value="Unassembled WGS sequence"/>
</dbReference>
<reference evidence="3" key="1">
    <citation type="submission" date="2016-01" db="EMBL/GenBank/DDBJ databases">
        <authorList>
            <person name="Mitreva M."/>
            <person name="Pepin K.H."/>
            <person name="Mihindukulasuriya K.A."/>
            <person name="Fulton R."/>
            <person name="Fronick C."/>
            <person name="O'Laughlin M."/>
            <person name="Miner T."/>
            <person name="Herter B."/>
            <person name="Rosa B.A."/>
            <person name="Cordes M."/>
            <person name="Tomlinson C."/>
            <person name="Wollam A."/>
            <person name="Palsikar V.B."/>
            <person name="Mardis E.R."/>
            <person name="Wilson R.K."/>
        </authorList>
    </citation>
    <scope>NUCLEOTIDE SEQUENCE [LARGE SCALE GENOMIC DNA]</scope>
    <source>
        <strain evidence="3">KA00683</strain>
    </source>
</reference>
<accession>A0A134B236</accession>
<dbReference type="Pfam" id="PF09912">
    <property type="entry name" value="DUF2141"/>
    <property type="match status" value="1"/>
</dbReference>
<dbReference type="OrthoDB" id="9788332at2"/>
<sequence>MIMRHLRHLLPLLTLALGLLSPSLKAQGTAEKKTPPTHPLTLTVDGISEPKGELLIAIYSSAESYPQSPYKTAMAKVDSLTKTVLIDLPEGSYGISLFQDINGNKTLDFNGYIPSEKYGFSNNAPADYGLPSFKDILFTFKAGDIQYITLR</sequence>
<evidence type="ECO:0008006" key="4">
    <source>
        <dbReference type="Google" id="ProtNLM"/>
    </source>
</evidence>
<name>A0A134B236_9PORP</name>
<dbReference type="STRING" id="322095.HMPREF3185_01840"/>
<evidence type="ECO:0000313" key="2">
    <source>
        <dbReference type="EMBL" id="KXB74006.1"/>
    </source>
</evidence>
<dbReference type="InterPro" id="IPR018673">
    <property type="entry name" value="DUF2141"/>
</dbReference>
<feature type="chain" id="PRO_5007461946" description="DUF2141 domain-containing protein" evidence="1">
    <location>
        <begin position="27"/>
        <end position="151"/>
    </location>
</feature>
<comment type="caution">
    <text evidence="2">The sequence shown here is derived from an EMBL/GenBank/DDBJ whole genome shotgun (WGS) entry which is preliminary data.</text>
</comment>